<feature type="compositionally biased region" description="Basic residues" evidence="1">
    <location>
        <begin position="1"/>
        <end position="11"/>
    </location>
</feature>
<sequence length="112" mass="12720">MLNYHSQRRRAKTGEQKRTKGKQSMKRSRSLRNSVEDEEDESSTSIRGEEAEVEAAKGAQLDDIEGNEKRSSEVQAIEAARMLNIWTKPVDVIGAQKVAEEDLSDFLDDMFM</sequence>
<name>A0A0M3HF03_ASCLU</name>
<dbReference type="WBParaSite" id="ALUE_0000009801-mRNA-1">
    <property type="protein sequence ID" value="ALUE_0000009801-mRNA-1"/>
    <property type="gene ID" value="ALUE_0000009801"/>
</dbReference>
<proteinExistence type="predicted"/>
<evidence type="ECO:0000313" key="3">
    <source>
        <dbReference type="WBParaSite" id="ALUE_0000009801-mRNA-1"/>
    </source>
</evidence>
<evidence type="ECO:0000256" key="1">
    <source>
        <dbReference type="SAM" id="MobiDB-lite"/>
    </source>
</evidence>
<feature type="compositionally biased region" description="Basic residues" evidence="1">
    <location>
        <begin position="19"/>
        <end position="30"/>
    </location>
</feature>
<organism evidence="2 3">
    <name type="scientific">Ascaris lumbricoides</name>
    <name type="common">Giant roundworm</name>
    <dbReference type="NCBI Taxonomy" id="6252"/>
    <lineage>
        <taxon>Eukaryota</taxon>
        <taxon>Metazoa</taxon>
        <taxon>Ecdysozoa</taxon>
        <taxon>Nematoda</taxon>
        <taxon>Chromadorea</taxon>
        <taxon>Rhabditida</taxon>
        <taxon>Spirurina</taxon>
        <taxon>Ascaridomorpha</taxon>
        <taxon>Ascaridoidea</taxon>
        <taxon>Ascarididae</taxon>
        <taxon>Ascaris</taxon>
    </lineage>
</organism>
<accession>A0A0M3HF03</accession>
<reference evidence="3" key="1">
    <citation type="submission" date="2017-02" db="UniProtKB">
        <authorList>
            <consortium name="WormBaseParasite"/>
        </authorList>
    </citation>
    <scope>IDENTIFICATION</scope>
</reference>
<protein>
    <submittedName>
        <fullName evidence="3">Apoptosis-antagonizing transcription factor C-terminal domain-containing protein</fullName>
    </submittedName>
</protein>
<evidence type="ECO:0000313" key="2">
    <source>
        <dbReference type="Proteomes" id="UP000036681"/>
    </source>
</evidence>
<keyword evidence="2" id="KW-1185">Reference proteome</keyword>
<dbReference type="Proteomes" id="UP000036681">
    <property type="component" value="Unplaced"/>
</dbReference>
<feature type="region of interest" description="Disordered" evidence="1">
    <location>
        <begin position="1"/>
        <end position="72"/>
    </location>
</feature>
<dbReference type="AlphaFoldDB" id="A0A0M3HF03"/>